<dbReference type="InterPro" id="IPR001387">
    <property type="entry name" value="Cro/C1-type_HTH"/>
</dbReference>
<dbReference type="SUPFAM" id="SSF47413">
    <property type="entry name" value="lambda repressor-like DNA-binding domains"/>
    <property type="match status" value="1"/>
</dbReference>
<protein>
    <recommendedName>
        <fullName evidence="4">HTH cro/C1-type domain-containing protein</fullName>
    </recommendedName>
</protein>
<sequence>MPIDAHQLKAARAMLGWTADDLATRARISASDVTNFEDGAFPGTEIVERVAAAIEAAGIVLLAEDEGMGAGLRFRRPSGQPDEGLKPEELNSANDG</sequence>
<dbReference type="EMBL" id="MCRJ01000145">
    <property type="protein sequence ID" value="ODN68683.1"/>
    <property type="molecule type" value="Genomic_DNA"/>
</dbReference>
<name>A0A1E3GXD6_9HYPH</name>
<dbReference type="InterPro" id="IPR010982">
    <property type="entry name" value="Lambda_DNA-bd_dom_sf"/>
</dbReference>
<dbReference type="Gene3D" id="1.10.260.40">
    <property type="entry name" value="lambda repressor-like DNA-binding domains"/>
    <property type="match status" value="1"/>
</dbReference>
<evidence type="ECO:0000313" key="3">
    <source>
        <dbReference type="Proteomes" id="UP000094622"/>
    </source>
</evidence>
<evidence type="ECO:0008006" key="4">
    <source>
        <dbReference type="Google" id="ProtNLM"/>
    </source>
</evidence>
<evidence type="ECO:0000313" key="2">
    <source>
        <dbReference type="EMBL" id="ODN68683.1"/>
    </source>
</evidence>
<gene>
    <name evidence="2" type="ORF">A6302_04022</name>
</gene>
<feature type="region of interest" description="Disordered" evidence="1">
    <location>
        <begin position="71"/>
        <end position="96"/>
    </location>
</feature>
<dbReference type="GO" id="GO:0003677">
    <property type="term" value="F:DNA binding"/>
    <property type="evidence" value="ECO:0007669"/>
    <property type="project" value="InterPro"/>
</dbReference>
<comment type="caution">
    <text evidence="2">The sequence shown here is derived from an EMBL/GenBank/DDBJ whole genome shotgun (WGS) entry which is preliminary data.</text>
</comment>
<organism evidence="2 3">
    <name type="scientific">Methylobrevis pamukkalensis</name>
    <dbReference type="NCBI Taxonomy" id="1439726"/>
    <lineage>
        <taxon>Bacteria</taxon>
        <taxon>Pseudomonadati</taxon>
        <taxon>Pseudomonadota</taxon>
        <taxon>Alphaproteobacteria</taxon>
        <taxon>Hyphomicrobiales</taxon>
        <taxon>Pleomorphomonadaceae</taxon>
        <taxon>Methylobrevis</taxon>
    </lineage>
</organism>
<proteinExistence type="predicted"/>
<evidence type="ECO:0000256" key="1">
    <source>
        <dbReference type="SAM" id="MobiDB-lite"/>
    </source>
</evidence>
<dbReference type="Proteomes" id="UP000094622">
    <property type="component" value="Unassembled WGS sequence"/>
</dbReference>
<accession>A0A1E3GXD6</accession>
<reference evidence="2 3" key="1">
    <citation type="submission" date="2016-07" db="EMBL/GenBank/DDBJ databases">
        <title>Draft Genome Sequence of Methylobrevis pamukkalensis PK2.</title>
        <authorList>
            <person name="Vasilenko O.V."/>
            <person name="Doronina N.V."/>
            <person name="Shmareva M.N."/>
            <person name="Tarlachkov S.V."/>
            <person name="Mustakhimov I."/>
            <person name="Trotsenko Y.A."/>
        </authorList>
    </citation>
    <scope>NUCLEOTIDE SEQUENCE [LARGE SCALE GENOMIC DNA]</scope>
    <source>
        <strain evidence="2 3">PK2</strain>
    </source>
</reference>
<dbReference type="AlphaFoldDB" id="A0A1E3GXD6"/>
<dbReference type="CDD" id="cd00093">
    <property type="entry name" value="HTH_XRE"/>
    <property type="match status" value="1"/>
</dbReference>
<keyword evidence="3" id="KW-1185">Reference proteome</keyword>